<dbReference type="InParanoid" id="A0A6C2YSP9"/>
<dbReference type="EMBL" id="LR586016">
    <property type="protein sequence ID" value="VIP03902.1"/>
    <property type="molecule type" value="Genomic_DNA"/>
</dbReference>
<dbReference type="InterPro" id="IPR011805">
    <property type="entry name" value="RNase_R"/>
</dbReference>
<dbReference type="NCBIfam" id="TIGR02063">
    <property type="entry name" value="RNase_R"/>
    <property type="match status" value="1"/>
</dbReference>
<evidence type="ECO:0000313" key="10">
    <source>
        <dbReference type="EMBL" id="VIP03902.1"/>
    </source>
</evidence>
<keyword evidence="6 7" id="KW-0694">RNA-binding</keyword>
<dbReference type="InterPro" id="IPR040476">
    <property type="entry name" value="CSD2"/>
</dbReference>
<evidence type="ECO:0000259" key="9">
    <source>
        <dbReference type="PROSITE" id="PS50126"/>
    </source>
</evidence>
<keyword evidence="2 7" id="KW-0963">Cytoplasm</keyword>
<dbReference type="SMART" id="SM00316">
    <property type="entry name" value="S1"/>
    <property type="match status" value="1"/>
</dbReference>
<dbReference type="NCBIfam" id="TIGR00358">
    <property type="entry name" value="3_prime_RNase"/>
    <property type="match status" value="1"/>
</dbReference>
<name>A0A6C2YSP9_9BACT</name>
<accession>A0A6C2YSP9</accession>
<dbReference type="EC" id="3.1.13.1" evidence="7"/>
<dbReference type="InterPro" id="IPR012340">
    <property type="entry name" value="NA-bd_OB-fold"/>
</dbReference>
<reference evidence="10" key="1">
    <citation type="submission" date="2019-04" db="EMBL/GenBank/DDBJ databases">
        <authorList>
            <consortium name="Science for Life Laboratories"/>
        </authorList>
    </citation>
    <scope>NUCLEOTIDE SEQUENCE</scope>
    <source>
        <strain evidence="10">MBLW1</strain>
    </source>
</reference>
<dbReference type="GO" id="GO:0003723">
    <property type="term" value="F:RNA binding"/>
    <property type="evidence" value="ECO:0007669"/>
    <property type="project" value="UniProtKB-UniRule"/>
</dbReference>
<dbReference type="PANTHER" id="PTHR23355">
    <property type="entry name" value="RIBONUCLEASE"/>
    <property type="match status" value="1"/>
</dbReference>
<dbReference type="Gene3D" id="2.40.50.140">
    <property type="entry name" value="Nucleic acid-binding proteins"/>
    <property type="match status" value="1"/>
</dbReference>
<evidence type="ECO:0000313" key="11">
    <source>
        <dbReference type="Proteomes" id="UP000464378"/>
    </source>
</evidence>
<organism evidence="10">
    <name type="scientific">Tuwongella immobilis</name>
    <dbReference type="NCBI Taxonomy" id="692036"/>
    <lineage>
        <taxon>Bacteria</taxon>
        <taxon>Pseudomonadati</taxon>
        <taxon>Planctomycetota</taxon>
        <taxon>Planctomycetia</taxon>
        <taxon>Gemmatales</taxon>
        <taxon>Gemmataceae</taxon>
        <taxon>Tuwongella</taxon>
    </lineage>
</organism>
<dbReference type="SUPFAM" id="SSF50249">
    <property type="entry name" value="Nucleic acid-binding proteins"/>
    <property type="match status" value="3"/>
</dbReference>
<proteinExistence type="inferred from homology"/>
<dbReference type="CDD" id="cd04471">
    <property type="entry name" value="S1_RNase_R"/>
    <property type="match status" value="1"/>
</dbReference>
<dbReference type="EMBL" id="LR593887">
    <property type="protein sequence ID" value="VTS05171.1"/>
    <property type="molecule type" value="Genomic_DNA"/>
</dbReference>
<dbReference type="AlphaFoldDB" id="A0A6C2YSP9"/>
<evidence type="ECO:0000256" key="2">
    <source>
        <dbReference type="ARBA" id="ARBA00022490"/>
    </source>
</evidence>
<keyword evidence="11" id="KW-1185">Reference proteome</keyword>
<dbReference type="InterPro" id="IPR050180">
    <property type="entry name" value="RNR_Ribonuclease"/>
</dbReference>
<dbReference type="Pfam" id="PF17876">
    <property type="entry name" value="CSD2"/>
    <property type="match status" value="1"/>
</dbReference>
<dbReference type="SMART" id="SM00955">
    <property type="entry name" value="RNB"/>
    <property type="match status" value="1"/>
</dbReference>
<dbReference type="GO" id="GO:0005829">
    <property type="term" value="C:cytosol"/>
    <property type="evidence" value="ECO:0007669"/>
    <property type="project" value="TreeGrafter"/>
</dbReference>
<dbReference type="PROSITE" id="PS50126">
    <property type="entry name" value="S1"/>
    <property type="match status" value="1"/>
</dbReference>
<evidence type="ECO:0000256" key="1">
    <source>
        <dbReference type="ARBA" id="ARBA00001849"/>
    </source>
</evidence>
<evidence type="ECO:0000256" key="6">
    <source>
        <dbReference type="ARBA" id="ARBA00022884"/>
    </source>
</evidence>
<feature type="domain" description="S1 motif" evidence="9">
    <location>
        <begin position="626"/>
        <end position="707"/>
    </location>
</feature>
<dbReference type="PANTHER" id="PTHR23355:SF9">
    <property type="entry name" value="DIS3-LIKE EXONUCLEASE 2"/>
    <property type="match status" value="1"/>
</dbReference>
<dbReference type="InterPro" id="IPR001900">
    <property type="entry name" value="RNase_II/R"/>
</dbReference>
<evidence type="ECO:0000256" key="7">
    <source>
        <dbReference type="HAMAP-Rule" id="MF_01895"/>
    </source>
</evidence>
<dbReference type="RefSeq" id="WP_162659048.1">
    <property type="nucleotide sequence ID" value="NZ_LR593887.1"/>
</dbReference>
<keyword evidence="4 7" id="KW-0378">Hydrolase</keyword>
<dbReference type="Pfam" id="PF00773">
    <property type="entry name" value="RNB"/>
    <property type="match status" value="1"/>
</dbReference>
<gene>
    <name evidence="7" type="primary">rnr</name>
    <name evidence="10" type="ORF">GMBLW1_00580</name>
</gene>
<dbReference type="InterPro" id="IPR004476">
    <property type="entry name" value="RNase_II/RNase_R"/>
</dbReference>
<evidence type="ECO:0000256" key="5">
    <source>
        <dbReference type="ARBA" id="ARBA00022839"/>
    </source>
</evidence>
<evidence type="ECO:0000256" key="3">
    <source>
        <dbReference type="ARBA" id="ARBA00022722"/>
    </source>
</evidence>
<keyword evidence="3 7" id="KW-0540">Nuclease</keyword>
<dbReference type="GO" id="GO:0006402">
    <property type="term" value="P:mRNA catabolic process"/>
    <property type="evidence" value="ECO:0007669"/>
    <property type="project" value="TreeGrafter"/>
</dbReference>
<dbReference type="GO" id="GO:0008859">
    <property type="term" value="F:exoribonuclease II activity"/>
    <property type="evidence" value="ECO:0007669"/>
    <property type="project" value="UniProtKB-UniRule"/>
</dbReference>
<keyword evidence="8" id="KW-0175">Coiled coil</keyword>
<dbReference type="KEGG" id="tim:GMBLW1_00580"/>
<dbReference type="Pfam" id="PF00575">
    <property type="entry name" value="S1"/>
    <property type="match status" value="1"/>
</dbReference>
<feature type="coiled-coil region" evidence="8">
    <location>
        <begin position="591"/>
        <end position="618"/>
    </location>
</feature>
<comment type="subcellular location">
    <subcellularLocation>
        <location evidence="7">Cytoplasm</location>
    </subcellularLocation>
</comment>
<dbReference type="FunCoup" id="A0A6C2YSP9">
    <property type="interactions" value="467"/>
</dbReference>
<dbReference type="Proteomes" id="UP000464378">
    <property type="component" value="Chromosome"/>
</dbReference>
<evidence type="ECO:0000256" key="8">
    <source>
        <dbReference type="SAM" id="Coils"/>
    </source>
</evidence>
<dbReference type="InterPro" id="IPR003029">
    <property type="entry name" value="S1_domain"/>
</dbReference>
<dbReference type="HAMAP" id="MF_01895">
    <property type="entry name" value="RNase_R"/>
    <property type="match status" value="1"/>
</dbReference>
<comment type="function">
    <text evidence="7">3'-5' exoribonuclease that releases 5'-nucleoside monophosphates and is involved in maturation of structured RNAs.</text>
</comment>
<comment type="similarity">
    <text evidence="7">Belongs to the RNR ribonuclease family. RNase R subfamily.</text>
</comment>
<keyword evidence="5 7" id="KW-0269">Exonuclease</keyword>
<sequence>MSELESRLLATLNSRHYKPLTLKALARRLGLVSGNDREFRKVVRGLVQTGRAQFDRDHQLRATPPHGTVVGLFRRTHSGRGVVRAHHGQAHRVAQEIAIAEHDCLDAANGDEVLVKLAKKPSRTEAYATGEVVKVLQRNTRNFVGTYYEHREQGYVRVVGTQFPQGIWVGDPGAKGAKPDDQVVIEMLRFPTLTDERGQAVITEVLGERGKPGVDVLMVIRSHDLPDAFPEDVLADARHQAELFHEDDFSGRTDFTQSLVISIDPIDARDFDDAVALHKDAKTGNWVLEVHVADVAHFVPPGSPLDREARRRGTSVYLPGRVLPMIPELISNGLASLQQDRVRYVRTAVLEFQPDGTPVSADFHNGVIRNRRRFTYEEVSEFLAKPEAVGDEQLAPELRQTLLNMRELAIMLRARRFKRGALELTMPEAVLEYDSEGKVSGAHLAVHDISHQIIEEFMLAANTAVATLFHDRKIATMRRIHPAPEPSALEQFADFVNHLGYRVKRSQDRFELQRVLEHSRIKGEAPAVHYALLRSLKQAQYGPMEEEHYALAIEHYCHFTSPIRRYPDLVVHRMLAQLIAGRRPGSDVSELTALGDQCSRLERRAEKAERELVRLKLLTFLSTRIGMQMPATITSVSEYGFFAVGNHLPVDGMVHISTLEDDYYYFDDATHTLSASKGKKRYRLGDTITVEILRVDLTKRTLDLKAARPPRASV</sequence>
<comment type="catalytic activity">
    <reaction evidence="1 7">
        <text>Exonucleolytic cleavage in the 3'- to 5'-direction to yield nucleoside 5'-phosphates.</text>
        <dbReference type="EC" id="3.1.13.1"/>
    </reaction>
</comment>
<protein>
    <recommendedName>
        <fullName evidence="7">Ribonuclease R</fullName>
        <shortName evidence="7">RNase R</shortName>
        <ecNumber evidence="7">3.1.13.1</ecNumber>
    </recommendedName>
</protein>
<evidence type="ECO:0000256" key="4">
    <source>
        <dbReference type="ARBA" id="ARBA00022801"/>
    </source>
</evidence>